<protein>
    <recommendedName>
        <fullName evidence="2">VanZ-like domain-containing protein</fullName>
    </recommendedName>
</protein>
<name>A0A2P6ML76_ALKUR</name>
<dbReference type="Pfam" id="PF04892">
    <property type="entry name" value="VanZ"/>
    <property type="match status" value="1"/>
</dbReference>
<dbReference type="Proteomes" id="UP000243650">
    <property type="component" value="Unassembled WGS sequence"/>
</dbReference>
<feature type="transmembrane region" description="Helical" evidence="1">
    <location>
        <begin position="111"/>
        <end position="132"/>
    </location>
</feature>
<comment type="caution">
    <text evidence="3">The sequence shown here is derived from an EMBL/GenBank/DDBJ whole genome shotgun (WGS) entry which is preliminary data.</text>
</comment>
<evidence type="ECO:0000256" key="1">
    <source>
        <dbReference type="SAM" id="Phobius"/>
    </source>
</evidence>
<feature type="domain" description="VanZ-like" evidence="2">
    <location>
        <begin position="8"/>
        <end position="128"/>
    </location>
</feature>
<dbReference type="RefSeq" id="WP_105957423.1">
    <property type="nucleotide sequence ID" value="NZ_PVNS01000001.1"/>
</dbReference>
<dbReference type="OrthoDB" id="2659829at2"/>
<keyword evidence="1" id="KW-1133">Transmembrane helix</keyword>
<dbReference type="InterPro" id="IPR006976">
    <property type="entry name" value="VanZ-like"/>
</dbReference>
<feature type="transmembrane region" description="Helical" evidence="1">
    <location>
        <begin position="58"/>
        <end position="80"/>
    </location>
</feature>
<dbReference type="AlphaFoldDB" id="A0A2P6ML76"/>
<proteinExistence type="predicted"/>
<feature type="transmembrane region" description="Helical" evidence="1">
    <location>
        <begin position="87"/>
        <end position="105"/>
    </location>
</feature>
<organism evidence="3 4">
    <name type="scientific">Alkalicoccus urumqiensis</name>
    <name type="common">Bacillus urumqiensis</name>
    <dbReference type="NCBI Taxonomy" id="1548213"/>
    <lineage>
        <taxon>Bacteria</taxon>
        <taxon>Bacillati</taxon>
        <taxon>Bacillota</taxon>
        <taxon>Bacilli</taxon>
        <taxon>Bacillales</taxon>
        <taxon>Bacillaceae</taxon>
        <taxon>Alkalicoccus</taxon>
    </lineage>
</organism>
<reference evidence="3 4" key="1">
    <citation type="submission" date="2018-03" db="EMBL/GenBank/DDBJ databases">
        <title>Bacillus urumqiensis sp. nov., a moderately haloalkaliphilic bacterium isolated from a salt lake.</title>
        <authorList>
            <person name="Zhao B."/>
            <person name="Liao Z."/>
        </authorList>
    </citation>
    <scope>NUCLEOTIDE SEQUENCE [LARGE SCALE GENOMIC DNA]</scope>
    <source>
        <strain evidence="3 4">BZ-SZ-XJ18</strain>
    </source>
</reference>
<evidence type="ECO:0000313" key="3">
    <source>
        <dbReference type="EMBL" id="PRO67037.1"/>
    </source>
</evidence>
<evidence type="ECO:0000259" key="2">
    <source>
        <dbReference type="Pfam" id="PF04892"/>
    </source>
</evidence>
<sequence>MAAFLFGIWLTLYVLGMWTESSTDLVEKAVVSIQLTAQADWSEFFSAEYVGDLSEDSFLVLSKTAHVLSSVLLGLLFFWWQGIRISKVVLLLAVVTFIECMQEFFTRDSRILDVGLNALGVLIAAGILGSLLTMARWKRNADETENESEALRRAGR</sequence>
<keyword evidence="1" id="KW-0812">Transmembrane</keyword>
<keyword evidence="1" id="KW-0472">Membrane</keyword>
<evidence type="ECO:0000313" key="4">
    <source>
        <dbReference type="Proteomes" id="UP000243650"/>
    </source>
</evidence>
<accession>A0A2P6ML76</accession>
<gene>
    <name evidence="3" type="ORF">C6I21_00275</name>
</gene>
<dbReference type="EMBL" id="PVNS01000001">
    <property type="protein sequence ID" value="PRO67037.1"/>
    <property type="molecule type" value="Genomic_DNA"/>
</dbReference>
<keyword evidence="4" id="KW-1185">Reference proteome</keyword>